<dbReference type="Proteomes" id="UP000048965">
    <property type="component" value="Unassembled WGS sequence"/>
</dbReference>
<evidence type="ECO:0000313" key="4">
    <source>
        <dbReference type="Proteomes" id="UP000048965"/>
    </source>
</evidence>
<reference evidence="3 4" key="2">
    <citation type="journal article" date="2015" name="Stand. Genomic Sci.">
        <title>Draft genome sequence of marine-derived Streptomyces sp. TP-A0598, a producer of anti-MRSA antibiotic lydicamycins.</title>
        <authorList>
            <person name="Komaki H."/>
            <person name="Ichikawa N."/>
            <person name="Hosoyama A."/>
            <person name="Fujita N."/>
            <person name="Igarashi Y."/>
        </authorList>
    </citation>
    <scope>NUCLEOTIDE SEQUENCE [LARGE SCALE GENOMIC DNA]</scope>
    <source>
        <strain evidence="3 4">NBRC 110027</strain>
    </source>
</reference>
<sequence>MISTSTSASRMALTLGAVAAALALAAPAASAAQGSSLPDVNGHTDKWVEEGSPSVTYDNGYQVNSAEEVKRALEQCNDSSVSCSSTTLESKQVTKWFDVDNAGMGVGPIQNCSPGAAEINQTLSGTRTFSWGWNVGASVDITLIKDKLGVGASAQYSQTNTESKSGDIRITVKPGQKGMLQMGHDMEQRVSDVTIQGGEFGGAKISALRTEIPLNSTARADTDVVACGAALKNGR</sequence>
<evidence type="ECO:0000256" key="1">
    <source>
        <dbReference type="SAM" id="MobiDB-lite"/>
    </source>
</evidence>
<protein>
    <submittedName>
        <fullName evidence="3">Uncharacterized protein</fullName>
    </submittedName>
</protein>
<keyword evidence="4" id="KW-1185">Reference proteome</keyword>
<dbReference type="OrthoDB" id="4169895at2"/>
<accession>A0A0P4RBP7</accession>
<gene>
    <name evidence="3" type="ORF">TPA0598_07_01640</name>
</gene>
<evidence type="ECO:0000313" key="3">
    <source>
        <dbReference type="EMBL" id="GAO10440.1"/>
    </source>
</evidence>
<dbReference type="RefSeq" id="WP_158894620.1">
    <property type="nucleotide sequence ID" value="NZ_BBNO01000007.1"/>
</dbReference>
<feature type="signal peptide" evidence="2">
    <location>
        <begin position="1"/>
        <end position="31"/>
    </location>
</feature>
<name>A0A0P4RBP7_9ACTN</name>
<dbReference type="AlphaFoldDB" id="A0A0P4RBP7"/>
<dbReference type="EMBL" id="BBNO01000007">
    <property type="protein sequence ID" value="GAO10440.1"/>
    <property type="molecule type" value="Genomic_DNA"/>
</dbReference>
<evidence type="ECO:0000256" key="2">
    <source>
        <dbReference type="SAM" id="SignalP"/>
    </source>
</evidence>
<feature type="chain" id="PRO_5006068609" evidence="2">
    <location>
        <begin position="32"/>
        <end position="235"/>
    </location>
</feature>
<comment type="caution">
    <text evidence="3">The sequence shown here is derived from an EMBL/GenBank/DDBJ whole genome shotgun (WGS) entry which is preliminary data.</text>
</comment>
<feature type="region of interest" description="Disordered" evidence="1">
    <location>
        <begin position="33"/>
        <end position="54"/>
    </location>
</feature>
<keyword evidence="2" id="KW-0732">Signal</keyword>
<proteinExistence type="predicted"/>
<organism evidence="3 4">
    <name type="scientific">Streptomyces lydicamycinicus</name>
    <dbReference type="NCBI Taxonomy" id="1546107"/>
    <lineage>
        <taxon>Bacteria</taxon>
        <taxon>Bacillati</taxon>
        <taxon>Actinomycetota</taxon>
        <taxon>Actinomycetes</taxon>
        <taxon>Kitasatosporales</taxon>
        <taxon>Streptomycetaceae</taxon>
        <taxon>Streptomyces</taxon>
    </lineage>
</organism>
<reference evidence="4" key="1">
    <citation type="submission" date="2014-09" db="EMBL/GenBank/DDBJ databases">
        <title>Whole genome shotgun sequence of Streptomyces sp. NBRC 110027.</title>
        <authorList>
            <person name="Komaki H."/>
            <person name="Ichikawa N."/>
            <person name="Katano-Makiyama Y."/>
            <person name="Hosoyama A."/>
            <person name="Hashimoto M."/>
            <person name="Uohara A."/>
            <person name="Kitahashi Y."/>
            <person name="Ohji S."/>
            <person name="Kimura A."/>
            <person name="Yamazoe A."/>
            <person name="Igarashi Y."/>
            <person name="Fujita N."/>
        </authorList>
    </citation>
    <scope>NUCLEOTIDE SEQUENCE [LARGE SCALE GENOMIC DNA]</scope>
    <source>
        <strain evidence="4">NBRC 110027</strain>
    </source>
</reference>